<gene>
    <name evidence="2" type="ORF">UV41_C0070G0007</name>
</gene>
<dbReference type="SMART" id="SM00954">
    <property type="entry name" value="RelA_SpoT"/>
    <property type="match status" value="1"/>
</dbReference>
<dbReference type="CDD" id="cd05399">
    <property type="entry name" value="NT_Rel-Spo_like"/>
    <property type="match status" value="1"/>
</dbReference>
<sequence>MDLNITPPYSKALDFARLSLAGKKRNSGEFVVDHCIRVTETLLRFKVNDPPTLVASILHHSLHEGAANIEDIRKEFGEEVGVMMEAFEKLRIIKPKEEMGDVFAENLRKMFLVLAKDLRVVLIKLADILDNLTTLQYVDEVKRREVCQKALEIFAPLAERLGMGEMRGQMQDLAFMYLQPAEYKWVQSYTKSNLEKLGKELLRIKGSITLALKKEGIPAEVQSRVKHIYSLYTKLTRPEIKKDLSKIHDLIALRIIVSDTEECYKVLDIVHKEFKPLPEPISDYIAHPRPNGYQSIHTRVYGSGDLPFEIQIRTRVMHEEAEYGVAAHWNYAEKKEKGLSDEKIS</sequence>
<accession>A0A0G1B6N8</accession>
<comment type="caution">
    <text evidence="2">The sequence shown here is derived from an EMBL/GenBank/DDBJ whole genome shotgun (WGS) entry which is preliminary data.</text>
</comment>
<protein>
    <submittedName>
        <fullName evidence="2">(P)ppGpp synthetase I, SpoT/RelA</fullName>
    </submittedName>
</protein>
<dbReference type="Gene3D" id="3.30.460.10">
    <property type="entry name" value="Beta Polymerase, domain 2"/>
    <property type="match status" value="1"/>
</dbReference>
<dbReference type="GO" id="GO:0005886">
    <property type="term" value="C:plasma membrane"/>
    <property type="evidence" value="ECO:0007669"/>
    <property type="project" value="TreeGrafter"/>
</dbReference>
<evidence type="ECO:0000259" key="1">
    <source>
        <dbReference type="SMART" id="SM00954"/>
    </source>
</evidence>
<dbReference type="SUPFAM" id="SSF109604">
    <property type="entry name" value="HD-domain/PDEase-like"/>
    <property type="match status" value="1"/>
</dbReference>
<dbReference type="Proteomes" id="UP000034785">
    <property type="component" value="Unassembled WGS sequence"/>
</dbReference>
<dbReference type="Gene3D" id="1.10.3210.10">
    <property type="entry name" value="Hypothetical protein af1432"/>
    <property type="match status" value="1"/>
</dbReference>
<reference evidence="2 3" key="1">
    <citation type="journal article" date="2015" name="Nature">
        <title>rRNA introns, odd ribosomes, and small enigmatic genomes across a large radiation of phyla.</title>
        <authorList>
            <person name="Brown C.T."/>
            <person name="Hug L.A."/>
            <person name="Thomas B.C."/>
            <person name="Sharon I."/>
            <person name="Castelle C.J."/>
            <person name="Singh A."/>
            <person name="Wilkins M.J."/>
            <person name="Williams K.H."/>
            <person name="Banfield J.F."/>
        </authorList>
    </citation>
    <scope>NUCLEOTIDE SEQUENCE [LARGE SCALE GENOMIC DNA]</scope>
</reference>
<dbReference type="GO" id="GO:0015969">
    <property type="term" value="P:guanosine tetraphosphate metabolic process"/>
    <property type="evidence" value="ECO:0007669"/>
    <property type="project" value="InterPro"/>
</dbReference>
<dbReference type="Pfam" id="PF04607">
    <property type="entry name" value="RelA_SpoT"/>
    <property type="match status" value="1"/>
</dbReference>
<dbReference type="InterPro" id="IPR007685">
    <property type="entry name" value="RelA_SpoT"/>
</dbReference>
<dbReference type="Pfam" id="PF13328">
    <property type="entry name" value="HD_4"/>
    <property type="match status" value="1"/>
</dbReference>
<evidence type="ECO:0000313" key="3">
    <source>
        <dbReference type="Proteomes" id="UP000034785"/>
    </source>
</evidence>
<dbReference type="AlphaFoldDB" id="A0A0G1B6N8"/>
<proteinExistence type="predicted"/>
<evidence type="ECO:0000313" key="2">
    <source>
        <dbReference type="EMBL" id="KKS68927.1"/>
    </source>
</evidence>
<dbReference type="PANTHER" id="PTHR21262:SF31">
    <property type="entry name" value="GTP PYROPHOSPHOKINASE"/>
    <property type="match status" value="1"/>
</dbReference>
<name>A0A0G1B6N8_9BACT</name>
<dbReference type="EMBL" id="LCEJ01000070">
    <property type="protein sequence ID" value="KKS68927.1"/>
    <property type="molecule type" value="Genomic_DNA"/>
</dbReference>
<feature type="domain" description="RelA/SpoT" evidence="1">
    <location>
        <begin position="223"/>
        <end position="335"/>
    </location>
</feature>
<dbReference type="PANTHER" id="PTHR21262">
    <property type="entry name" value="GUANOSINE-3',5'-BIS DIPHOSPHATE 3'-PYROPHOSPHOHYDROLASE"/>
    <property type="match status" value="1"/>
</dbReference>
<feature type="non-terminal residue" evidence="2">
    <location>
        <position position="345"/>
    </location>
</feature>
<dbReference type="InterPro" id="IPR043519">
    <property type="entry name" value="NT_sf"/>
</dbReference>
<dbReference type="SUPFAM" id="SSF81301">
    <property type="entry name" value="Nucleotidyltransferase"/>
    <property type="match status" value="1"/>
</dbReference>
<organism evidence="2 3">
    <name type="scientific">Candidatus Daviesbacteria bacterium GW2011_GWA2_42_7</name>
    <dbReference type="NCBI Taxonomy" id="1618425"/>
    <lineage>
        <taxon>Bacteria</taxon>
        <taxon>Candidatus Daviesiibacteriota</taxon>
    </lineage>
</organism>